<keyword evidence="2" id="KW-1185">Reference proteome</keyword>
<dbReference type="KEGG" id="sphi:TS85_15870"/>
<protein>
    <submittedName>
        <fullName evidence="1">Uncharacterized protein</fullName>
    </submittedName>
</protein>
<dbReference type="EMBL" id="CP010836">
    <property type="protein sequence ID" value="AJP72953.1"/>
    <property type="molecule type" value="Genomic_DNA"/>
</dbReference>
<evidence type="ECO:0000313" key="1">
    <source>
        <dbReference type="EMBL" id="AJP72953.1"/>
    </source>
</evidence>
<name>A0A7U4J9Z5_9SPHN</name>
<sequence length="100" mass="10838">MIEPEKLAPPTRRPPMPGPLVVLTNGMALILQPDGSHAMQRLEAGLTLGWMDTPELGGIILSIRDAHCHAEGLVTTLSRPGLRGLIEDLQDIDAQLGERR</sequence>
<reference evidence="1 2" key="2">
    <citation type="submission" date="2015-02" db="EMBL/GenBank/DDBJ databases">
        <title>The complete genome of Sphingomonas hengshuiensis sp. WHSC-8 isolated from soil of Hengshui Lake.</title>
        <authorList>
            <person name="Wei S."/>
            <person name="Guo J."/>
            <person name="Su C."/>
            <person name="Wu R."/>
            <person name="Zhang Z."/>
            <person name="Liang K."/>
            <person name="Li H."/>
            <person name="Wang T."/>
            <person name="Liu H."/>
            <person name="Zhang C."/>
            <person name="Li Z."/>
            <person name="Wang Q."/>
            <person name="Meng J."/>
        </authorList>
    </citation>
    <scope>NUCLEOTIDE SEQUENCE [LARGE SCALE GENOMIC DNA]</scope>
    <source>
        <strain evidence="1 2">WHSC-8</strain>
    </source>
</reference>
<accession>A0A7U4J9Z5</accession>
<gene>
    <name evidence="1" type="ORF">TS85_15870</name>
</gene>
<reference evidence="1 2" key="1">
    <citation type="journal article" date="2015" name="Int. J. Syst. Evol. Microbiol.">
        <title>Sphingomonas hengshuiensis sp. nov., isolated from lake wetland.</title>
        <authorList>
            <person name="Wei S."/>
            <person name="Wang T."/>
            <person name="Liu H."/>
            <person name="Zhang C."/>
            <person name="Guo J."/>
            <person name="Wang Q."/>
            <person name="Liang K."/>
            <person name="Zhang Z."/>
        </authorList>
    </citation>
    <scope>NUCLEOTIDE SEQUENCE [LARGE SCALE GENOMIC DNA]</scope>
    <source>
        <strain evidence="1 2">WHSC-8</strain>
    </source>
</reference>
<dbReference type="Proteomes" id="UP000032300">
    <property type="component" value="Chromosome"/>
</dbReference>
<dbReference type="RefSeq" id="WP_044333552.1">
    <property type="nucleotide sequence ID" value="NZ_CP010836.1"/>
</dbReference>
<dbReference type="AlphaFoldDB" id="A0A7U4J9Z5"/>
<evidence type="ECO:0000313" key="2">
    <source>
        <dbReference type="Proteomes" id="UP000032300"/>
    </source>
</evidence>
<proteinExistence type="predicted"/>
<organism evidence="1 2">
    <name type="scientific">Sphingomonas hengshuiensis</name>
    <dbReference type="NCBI Taxonomy" id="1609977"/>
    <lineage>
        <taxon>Bacteria</taxon>
        <taxon>Pseudomonadati</taxon>
        <taxon>Pseudomonadota</taxon>
        <taxon>Alphaproteobacteria</taxon>
        <taxon>Sphingomonadales</taxon>
        <taxon>Sphingomonadaceae</taxon>
        <taxon>Sphingomonas</taxon>
    </lineage>
</organism>